<accession>A0AC59ZFD9</accession>
<reference evidence="1" key="2">
    <citation type="submission" date="2025-03" db="EMBL/GenBank/DDBJ databases">
        <authorList>
            <consortium name="ELIXIR-Norway"/>
            <consortium name="Elixir Norway"/>
        </authorList>
    </citation>
    <scope>NUCLEOTIDE SEQUENCE</scope>
</reference>
<organism evidence="1 2">
    <name type="scientific">Rangifer tarandus platyrhynchus</name>
    <name type="common">Svalbard reindeer</name>
    <dbReference type="NCBI Taxonomy" id="3082113"/>
    <lineage>
        <taxon>Eukaryota</taxon>
        <taxon>Metazoa</taxon>
        <taxon>Chordata</taxon>
        <taxon>Craniata</taxon>
        <taxon>Vertebrata</taxon>
        <taxon>Euteleostomi</taxon>
        <taxon>Mammalia</taxon>
        <taxon>Eutheria</taxon>
        <taxon>Laurasiatheria</taxon>
        <taxon>Artiodactyla</taxon>
        <taxon>Ruminantia</taxon>
        <taxon>Pecora</taxon>
        <taxon>Cervidae</taxon>
        <taxon>Odocoileinae</taxon>
        <taxon>Rangifer</taxon>
    </lineage>
</organism>
<gene>
    <name evidence="1" type="ORF">MRATA1EN22A_LOCUS17833</name>
</gene>
<dbReference type="Proteomes" id="UP001162501">
    <property type="component" value="Chromosome 28"/>
</dbReference>
<evidence type="ECO:0000313" key="1">
    <source>
        <dbReference type="EMBL" id="CAN0404897.1"/>
    </source>
</evidence>
<proteinExistence type="predicted"/>
<protein>
    <submittedName>
        <fullName evidence="1">Uncharacterized protein</fullName>
    </submittedName>
</protein>
<name>A0AC59ZFD9_RANTA</name>
<reference evidence="1" key="1">
    <citation type="submission" date="2023-05" db="EMBL/GenBank/DDBJ databases">
        <authorList>
            <consortium name="ELIXIR-Norway"/>
        </authorList>
    </citation>
    <scope>NUCLEOTIDE SEQUENCE</scope>
</reference>
<dbReference type="EMBL" id="OX596112">
    <property type="protein sequence ID" value="CAN0404897.1"/>
    <property type="molecule type" value="Genomic_DNA"/>
</dbReference>
<evidence type="ECO:0000313" key="2">
    <source>
        <dbReference type="Proteomes" id="UP001162501"/>
    </source>
</evidence>
<sequence length="177" mass="19956">MCPPTWNFSRPHTIRILGTEARSIINSIFRPSPFSREWRGEAEVFKLFITAWSFCGAALIQELHPESSHENRRHSHHPGKYTGFRSSVSAYGVRDQILEQKTLPVSYHLEITRVSGTLCQGLVADMNHIFSYYLTISIWYPEAGTVSPTMMSPVQLLACRRCSVAGCGRGPSLGVQW</sequence>